<dbReference type="eggNOG" id="arCOG02583">
    <property type="taxonomic scope" value="Archaea"/>
</dbReference>
<accession>A8AAT6</accession>
<dbReference type="HOGENOM" id="CLU_1163791_0_0_2"/>
<sequence>MELPLQVYYALKHPDGTKSFDYWLLKQAHLARKFYVGTYYIPSKKMYTAVFKRIGAADPRAFVEVTPNELRNSYKMICIKGCGQCCERNSGAVMLETEARDLGIEIKDKPAFKVTLVDGAEERVYRLDTRRAGQCAFFNRARRSCALGRRKPILCTISYCGAFAERKGEKYVRVSGKFLPDNKVEMVFERVTDSEWEELTRMVRSGVNVWRAVAELLRRRNITSRAG</sequence>
<reference evidence="1 2" key="1">
    <citation type="journal article" date="2008" name="Genome Biol.">
        <title>A genomic analysis of the archaeal system Ignicoccus hospitalis-Nanoarchaeum equitans.</title>
        <authorList>
            <person name="Podar M."/>
            <person name="Anderson I."/>
            <person name="Makarova K.S."/>
            <person name="Elkins J.G."/>
            <person name="Ivanova N."/>
            <person name="Wall M.A."/>
            <person name="Lykidis A."/>
            <person name="Mavromatis K."/>
            <person name="Sun H."/>
            <person name="Hudson M.E."/>
            <person name="Chen W."/>
            <person name="Deciu C."/>
            <person name="Hutchison D."/>
            <person name="Eads J.R."/>
            <person name="Anderson A."/>
            <person name="Fernandes F."/>
            <person name="Szeto E."/>
            <person name="Lapidus A."/>
            <person name="Kyrpides N.C."/>
            <person name="Saier M.H.Jr."/>
            <person name="Richardson P.M."/>
            <person name="Rachel R."/>
            <person name="Huber H."/>
            <person name="Eisen J.A."/>
            <person name="Koonin E.V."/>
            <person name="Keller M."/>
            <person name="Stetter K.O."/>
        </authorList>
    </citation>
    <scope>NUCLEOTIDE SEQUENCE [LARGE SCALE GENOMIC DNA]</scope>
    <source>
        <strain evidence="2">KIN4/I / DSM 18386 / JCM 14125</strain>
    </source>
</reference>
<protein>
    <recommendedName>
        <fullName evidence="3">YkgJ family cysteine cluster protein</fullName>
    </recommendedName>
</protein>
<dbReference type="STRING" id="453591.Igni_0856"/>
<dbReference type="KEGG" id="iho:Igni_0856"/>
<evidence type="ECO:0000313" key="1">
    <source>
        <dbReference type="EMBL" id="ABU82038.1"/>
    </source>
</evidence>
<dbReference type="EMBL" id="CP000816">
    <property type="protein sequence ID" value="ABU82038.1"/>
    <property type="molecule type" value="Genomic_DNA"/>
</dbReference>
<name>A8AAT6_IGNH4</name>
<dbReference type="AlphaFoldDB" id="A8AAT6"/>
<proteinExistence type="predicted"/>
<evidence type="ECO:0000313" key="2">
    <source>
        <dbReference type="Proteomes" id="UP000000262"/>
    </source>
</evidence>
<dbReference type="Proteomes" id="UP000000262">
    <property type="component" value="Chromosome"/>
</dbReference>
<organism evidence="1 2">
    <name type="scientific">Ignicoccus hospitalis (strain KIN4/I / DSM 18386 / JCM 14125)</name>
    <dbReference type="NCBI Taxonomy" id="453591"/>
    <lineage>
        <taxon>Archaea</taxon>
        <taxon>Thermoproteota</taxon>
        <taxon>Thermoprotei</taxon>
        <taxon>Desulfurococcales</taxon>
        <taxon>Desulfurococcaceae</taxon>
        <taxon>Ignicoccus</taxon>
    </lineage>
</organism>
<evidence type="ECO:0008006" key="3">
    <source>
        <dbReference type="Google" id="ProtNLM"/>
    </source>
</evidence>
<keyword evidence="2" id="KW-1185">Reference proteome</keyword>
<gene>
    <name evidence="1" type="ordered locus">Igni_0856</name>
</gene>